<dbReference type="Proteomes" id="UP001069090">
    <property type="component" value="Unassembled WGS sequence"/>
</dbReference>
<dbReference type="AlphaFoldDB" id="A0A9J6RRC5"/>
<comment type="caution">
    <text evidence="2">The sequence shown here is derived from an EMBL/GenBank/DDBJ whole genome shotgun (WGS) entry which is preliminary data.</text>
</comment>
<reference evidence="2 3" key="1">
    <citation type="submission" date="2022-12" db="EMBL/GenBank/DDBJ databases">
        <title>Dasania phycosphaerae sp. nov., isolated from particulate material of the south coast of Korea.</title>
        <authorList>
            <person name="Jiang Y."/>
        </authorList>
    </citation>
    <scope>NUCLEOTIDE SEQUENCE [LARGE SCALE GENOMIC DNA]</scope>
    <source>
        <strain evidence="2 3">GY-19</strain>
    </source>
</reference>
<dbReference type="EMBL" id="JAPTGG010000032">
    <property type="protein sequence ID" value="MCZ0867238.1"/>
    <property type="molecule type" value="Genomic_DNA"/>
</dbReference>
<evidence type="ECO:0000313" key="3">
    <source>
        <dbReference type="Proteomes" id="UP001069090"/>
    </source>
</evidence>
<keyword evidence="1" id="KW-0472">Membrane</keyword>
<keyword evidence="1" id="KW-1133">Transmembrane helix</keyword>
<keyword evidence="3" id="KW-1185">Reference proteome</keyword>
<gene>
    <name evidence="2" type="ORF">O0V09_18735</name>
</gene>
<feature type="transmembrane region" description="Helical" evidence="1">
    <location>
        <begin position="50"/>
        <end position="72"/>
    </location>
</feature>
<protein>
    <submittedName>
        <fullName evidence="2">Uncharacterized protein</fullName>
    </submittedName>
</protein>
<keyword evidence="1" id="KW-0812">Transmembrane</keyword>
<evidence type="ECO:0000313" key="2">
    <source>
        <dbReference type="EMBL" id="MCZ0867238.1"/>
    </source>
</evidence>
<organism evidence="2 3">
    <name type="scientific">Dasania phycosphaerae</name>
    <dbReference type="NCBI Taxonomy" id="2950436"/>
    <lineage>
        <taxon>Bacteria</taxon>
        <taxon>Pseudomonadati</taxon>
        <taxon>Pseudomonadota</taxon>
        <taxon>Gammaproteobacteria</taxon>
        <taxon>Cellvibrionales</taxon>
        <taxon>Spongiibacteraceae</taxon>
        <taxon>Dasania</taxon>
    </lineage>
</organism>
<feature type="transmembrane region" description="Helical" evidence="1">
    <location>
        <begin position="12"/>
        <end position="30"/>
    </location>
</feature>
<dbReference type="RefSeq" id="WP_268905474.1">
    <property type="nucleotide sequence ID" value="NZ_JAPTGG010000032.1"/>
</dbReference>
<sequence length="81" mass="8915">MLDDIAGGIFKGLLRYLLLLFTEVVLEAMLKGPGYFICNLFSKTKPNPNSFTVIITGFIFWLVIGSIGYIVFTKFSASGNA</sequence>
<accession>A0A9J6RRC5</accession>
<proteinExistence type="predicted"/>
<name>A0A9J6RRC5_9GAMM</name>
<evidence type="ECO:0000256" key="1">
    <source>
        <dbReference type="SAM" id="Phobius"/>
    </source>
</evidence>